<evidence type="ECO:0000313" key="2">
    <source>
        <dbReference type="Proteomes" id="UP000473854"/>
    </source>
</evidence>
<evidence type="ECO:0008006" key="3">
    <source>
        <dbReference type="Google" id="ProtNLM"/>
    </source>
</evidence>
<organism evidence="1 2">
    <name type="scientific">Acinetobacter faecalis</name>
    <dbReference type="NCBI Taxonomy" id="2665161"/>
    <lineage>
        <taxon>Bacteria</taxon>
        <taxon>Pseudomonadati</taxon>
        <taxon>Pseudomonadota</taxon>
        <taxon>Gammaproteobacteria</taxon>
        <taxon>Moraxellales</taxon>
        <taxon>Moraxellaceae</taxon>
        <taxon>Acinetobacter</taxon>
    </lineage>
</organism>
<protein>
    <recommendedName>
        <fullName evidence="3">Glycosyltransferase</fullName>
    </recommendedName>
</protein>
<comment type="caution">
    <text evidence="1">The sequence shown here is derived from an EMBL/GenBank/DDBJ whole genome shotgun (WGS) entry which is preliminary data.</text>
</comment>
<dbReference type="EMBL" id="WLYL01000010">
    <property type="protein sequence ID" value="MTD10723.1"/>
    <property type="molecule type" value="Genomic_DNA"/>
</dbReference>
<gene>
    <name evidence="1" type="ORF">GIX10_04590</name>
</gene>
<proteinExistence type="predicted"/>
<accession>A0A6L6GDD8</accession>
<dbReference type="Proteomes" id="UP000473854">
    <property type="component" value="Unassembled WGS sequence"/>
</dbReference>
<reference evidence="1 2" key="1">
    <citation type="submission" date="2019-11" db="EMBL/GenBank/DDBJ databases">
        <authorList>
            <person name="An D."/>
        </authorList>
    </citation>
    <scope>NUCLEOTIDE SEQUENCE [LARGE SCALE GENOMIC DNA]</scope>
    <source>
        <strain evidence="1 2">YIM 103518</strain>
    </source>
</reference>
<name>A0A6L6GDD8_9GAMM</name>
<sequence>MLEIEDLKNIYPLVVTTSHDGKYFHNYVISLLNFQNYATKIGMPIQYYLMRGESLITRARNNAVADFLANKEWTHLFWIDSDIGFDTDAAFRLLMADYDVAAGIYPLKLENWPAKGVPENTTRESFRNNYQKYPVNASVTPNTNQIDIKINENGFIEISEAPTGFMAIKRCVFEKMMLQYPELHYISDSHGCENKGLHYRFFDVMVHPESKRYLSEDYGFCYLWGKIGGKIYIDAHSKLTHQGTKIYEGDLASSIKTNLPNAIAGPAGAKFCLTGEENL</sequence>
<dbReference type="AlphaFoldDB" id="A0A6L6GDD8"/>
<dbReference type="Gene3D" id="3.90.550.40">
    <property type="match status" value="1"/>
</dbReference>
<evidence type="ECO:0000313" key="1">
    <source>
        <dbReference type="EMBL" id="MTD10723.1"/>
    </source>
</evidence>
<dbReference type="RefSeq" id="WP_154772347.1">
    <property type="nucleotide sequence ID" value="NZ_WLYL01000010.1"/>
</dbReference>